<evidence type="ECO:0000259" key="1">
    <source>
        <dbReference type="Pfam" id="PF13225"/>
    </source>
</evidence>
<evidence type="ECO:0000313" key="3">
    <source>
        <dbReference type="Proteomes" id="UP000247409"/>
    </source>
</evidence>
<evidence type="ECO:0000313" key="2">
    <source>
        <dbReference type="EMBL" id="PXF48626.1"/>
    </source>
</evidence>
<name>A0A2V3J2E8_9FLOR</name>
<dbReference type="PANTHER" id="PTHR33591">
    <property type="entry name" value="BETA-CAROTENE ISOMERASE D27"/>
    <property type="match status" value="1"/>
</dbReference>
<protein>
    <submittedName>
        <fullName evidence="2">Beta-carotene isomerase D27, chloroplastic</fullName>
    </submittedName>
</protein>
<reference evidence="2 3" key="1">
    <citation type="journal article" date="2018" name="Mol. Biol. Evol.">
        <title>Analysis of the draft genome of the red seaweed Gracilariopsis chorda provides insights into genome size evolution in Rhodophyta.</title>
        <authorList>
            <person name="Lee J."/>
            <person name="Yang E.C."/>
            <person name="Graf L."/>
            <person name="Yang J.H."/>
            <person name="Qiu H."/>
            <person name="Zel Zion U."/>
            <person name="Chan C.X."/>
            <person name="Stephens T.G."/>
            <person name="Weber A.P.M."/>
            <person name="Boo G.H."/>
            <person name="Boo S.M."/>
            <person name="Kim K.M."/>
            <person name="Shin Y."/>
            <person name="Jung M."/>
            <person name="Lee S.J."/>
            <person name="Yim H.S."/>
            <person name="Lee J.H."/>
            <person name="Bhattacharya D."/>
            <person name="Yoon H.S."/>
        </authorList>
    </citation>
    <scope>NUCLEOTIDE SEQUENCE [LARGE SCALE GENOMIC DNA]</scope>
    <source>
        <strain evidence="2 3">SKKU-2015</strain>
        <tissue evidence="2">Whole body</tissue>
    </source>
</reference>
<accession>A0A2V3J2E8</accession>
<feature type="domain" description="Beta-carotene isomerase D27-like C-terminal" evidence="1">
    <location>
        <begin position="161"/>
        <end position="227"/>
    </location>
</feature>
<dbReference type="GO" id="GO:0016853">
    <property type="term" value="F:isomerase activity"/>
    <property type="evidence" value="ECO:0007669"/>
    <property type="project" value="UniProtKB-KW"/>
</dbReference>
<dbReference type="PANTHER" id="PTHR33591:SF2">
    <property type="entry name" value="BETA-CAROTENE ISOMERASE D27"/>
    <property type="match status" value="1"/>
</dbReference>
<keyword evidence="3" id="KW-1185">Reference proteome</keyword>
<dbReference type="OrthoDB" id="416096at2759"/>
<keyword evidence="2" id="KW-0413">Isomerase</keyword>
<sequence length="267" mass="29906">MHVLTFCSCVPIAKQNFTQSLNLRKTCQKRSAIPIVTRASLAERGPQTPAPDYSAIDSNLFNKVFTGIFLSKLESELGKTSTERGYAGVISVVKRLAEKHRVDPLAMQEASERVLMSLFPSWLPQAFTWMFSKPFPRFAAWINAVVTIGVTQWLMGPSKLADDGHTVEIERCRYLEETGCVGVCVNSCKKATETFFQKNMGLDLAIEPDFKDYSCKFQFGKAPLSEKDDDTLKEPCFVTCAMASPNVSKPCHNIREKERTTVGREIE</sequence>
<dbReference type="Proteomes" id="UP000247409">
    <property type="component" value="Unassembled WGS sequence"/>
</dbReference>
<dbReference type="Pfam" id="PF13225">
    <property type="entry name" value="D27-like_C"/>
    <property type="match status" value="1"/>
</dbReference>
<proteinExistence type="predicted"/>
<comment type="caution">
    <text evidence="2">The sequence shown here is derived from an EMBL/GenBank/DDBJ whole genome shotgun (WGS) entry which is preliminary data.</text>
</comment>
<dbReference type="GO" id="GO:0005506">
    <property type="term" value="F:iron ion binding"/>
    <property type="evidence" value="ECO:0007669"/>
    <property type="project" value="InterPro"/>
</dbReference>
<dbReference type="InterPro" id="IPR025114">
    <property type="entry name" value="D27-like_C"/>
</dbReference>
<gene>
    <name evidence="2" type="ORF">BWQ96_01478</name>
</gene>
<organism evidence="2 3">
    <name type="scientific">Gracilariopsis chorda</name>
    <dbReference type="NCBI Taxonomy" id="448386"/>
    <lineage>
        <taxon>Eukaryota</taxon>
        <taxon>Rhodophyta</taxon>
        <taxon>Florideophyceae</taxon>
        <taxon>Rhodymeniophycidae</taxon>
        <taxon>Gracilariales</taxon>
        <taxon>Gracilariaceae</taxon>
        <taxon>Gracilariopsis</taxon>
    </lineage>
</organism>
<dbReference type="InterPro" id="IPR038938">
    <property type="entry name" value="D27-like"/>
</dbReference>
<dbReference type="AlphaFoldDB" id="A0A2V3J2E8"/>
<dbReference type="STRING" id="448386.A0A2V3J2E8"/>
<dbReference type="EMBL" id="NBIV01000012">
    <property type="protein sequence ID" value="PXF48626.1"/>
    <property type="molecule type" value="Genomic_DNA"/>
</dbReference>